<dbReference type="Proteomes" id="UP000292447">
    <property type="component" value="Chromosome IV"/>
</dbReference>
<protein>
    <submittedName>
        <fullName evidence="1">Uncharacterized protein</fullName>
    </submittedName>
</protein>
<evidence type="ECO:0000313" key="2">
    <source>
        <dbReference type="Proteomes" id="UP000292447"/>
    </source>
</evidence>
<dbReference type="EMBL" id="CP034459">
    <property type="protein sequence ID" value="QBM88965.1"/>
    <property type="molecule type" value="Genomic_DNA"/>
</dbReference>
<gene>
    <name evidence="1" type="ORF">METSCH_D00220</name>
</gene>
<accession>A0A4P6XQI1</accession>
<keyword evidence="2" id="KW-1185">Reference proteome</keyword>
<proteinExistence type="predicted"/>
<sequence length="106" mass="12739">MGIAARIDFTFLFRINKVLFVMLKIHYEIAAWHSNHELRSKPLTLIKANIVKSACFFFFLFPNQINYEWFFDARLRFWVDRVEHKFTAGTARTAYLKMWEETLNAN</sequence>
<name>A0A4P6XQI1_9ASCO</name>
<evidence type="ECO:0000313" key="1">
    <source>
        <dbReference type="EMBL" id="QBM88965.1"/>
    </source>
</evidence>
<reference evidence="2" key="1">
    <citation type="submission" date="2019-03" db="EMBL/GenBank/DDBJ databases">
        <title>Snf2 controls pulcherriminic acid biosynthesis and connects pigmentation and antifungal activity of the yeast Metschnikowia pulcherrima.</title>
        <authorList>
            <person name="Gore-Lloyd D."/>
            <person name="Sumann I."/>
            <person name="Brachmann A.O."/>
            <person name="Schneeberger K."/>
            <person name="Ortiz-Merino R.A."/>
            <person name="Moreno-Beltran M."/>
            <person name="Schlaefli M."/>
            <person name="Kirner P."/>
            <person name="Santos Kron A."/>
            <person name="Wolfe K.H."/>
            <person name="Piel J."/>
            <person name="Ahrens C.H."/>
            <person name="Henk D."/>
            <person name="Freimoser F.M."/>
        </authorList>
    </citation>
    <scope>NUCLEOTIDE SEQUENCE [LARGE SCALE GENOMIC DNA]</scope>
    <source>
        <strain evidence="2">APC 1.2</strain>
    </source>
</reference>
<organism evidence="1 2">
    <name type="scientific">Metschnikowia aff. pulcherrima</name>
    <dbReference type="NCBI Taxonomy" id="2163413"/>
    <lineage>
        <taxon>Eukaryota</taxon>
        <taxon>Fungi</taxon>
        <taxon>Dikarya</taxon>
        <taxon>Ascomycota</taxon>
        <taxon>Saccharomycotina</taxon>
        <taxon>Pichiomycetes</taxon>
        <taxon>Metschnikowiaceae</taxon>
        <taxon>Metschnikowia</taxon>
    </lineage>
</organism>
<dbReference type="AlphaFoldDB" id="A0A4P6XQI1"/>